<dbReference type="Pfam" id="PF00201">
    <property type="entry name" value="UDPGT"/>
    <property type="match status" value="1"/>
</dbReference>
<dbReference type="SUPFAM" id="SSF53756">
    <property type="entry name" value="UDP-Glycosyltransferase/glycogen phosphorylase"/>
    <property type="match status" value="1"/>
</dbReference>
<keyword evidence="3" id="KW-0808">Transferase</keyword>
<dbReference type="CDD" id="cd03784">
    <property type="entry name" value="GT1_Gtf-like"/>
    <property type="match status" value="1"/>
</dbReference>
<dbReference type="InterPro" id="IPR050271">
    <property type="entry name" value="UDP-glycosyltransferase"/>
</dbReference>
<dbReference type="PANTHER" id="PTHR48043">
    <property type="entry name" value="EG:EG0003.4 PROTEIN-RELATED"/>
    <property type="match status" value="1"/>
</dbReference>
<comment type="similarity">
    <text evidence="1">Belongs to the UDP-glycosyltransferase family.</text>
</comment>
<dbReference type="AlphaFoldDB" id="A0AAV7XWP2"/>
<name>A0AAV7XWP2_9NEOP</name>
<dbReference type="Gene3D" id="3.40.50.2000">
    <property type="entry name" value="Glycogen Phosphorylase B"/>
    <property type="match status" value="1"/>
</dbReference>
<evidence type="ECO:0000256" key="2">
    <source>
        <dbReference type="ARBA" id="ARBA00022676"/>
    </source>
</evidence>
<keyword evidence="5" id="KW-1185">Reference proteome</keyword>
<dbReference type="EMBL" id="JAPTSV010000004">
    <property type="protein sequence ID" value="KAJ1528974.1"/>
    <property type="molecule type" value="Genomic_DNA"/>
</dbReference>
<dbReference type="Proteomes" id="UP001075354">
    <property type="component" value="Chromosome 4"/>
</dbReference>
<dbReference type="GO" id="GO:0008194">
    <property type="term" value="F:UDP-glycosyltransferase activity"/>
    <property type="evidence" value="ECO:0007669"/>
    <property type="project" value="InterPro"/>
</dbReference>
<proteinExistence type="inferred from homology"/>
<evidence type="ECO:0000256" key="3">
    <source>
        <dbReference type="ARBA" id="ARBA00022679"/>
    </source>
</evidence>
<evidence type="ECO:0000256" key="1">
    <source>
        <dbReference type="ARBA" id="ARBA00009995"/>
    </source>
</evidence>
<organism evidence="4 5">
    <name type="scientific">Megalurothrips usitatus</name>
    <name type="common">bean blossom thrips</name>
    <dbReference type="NCBI Taxonomy" id="439358"/>
    <lineage>
        <taxon>Eukaryota</taxon>
        <taxon>Metazoa</taxon>
        <taxon>Ecdysozoa</taxon>
        <taxon>Arthropoda</taxon>
        <taxon>Hexapoda</taxon>
        <taxon>Insecta</taxon>
        <taxon>Pterygota</taxon>
        <taxon>Neoptera</taxon>
        <taxon>Paraneoptera</taxon>
        <taxon>Thysanoptera</taxon>
        <taxon>Terebrantia</taxon>
        <taxon>Thripoidea</taxon>
        <taxon>Thripidae</taxon>
        <taxon>Megalurothrips</taxon>
    </lineage>
</organism>
<keyword evidence="2" id="KW-0328">Glycosyltransferase</keyword>
<dbReference type="InterPro" id="IPR002213">
    <property type="entry name" value="UDP_glucos_trans"/>
</dbReference>
<reference evidence="4" key="1">
    <citation type="submission" date="2022-12" db="EMBL/GenBank/DDBJ databases">
        <title>Chromosome-level genome assembly of the bean flower thrips Megalurothrips usitatus.</title>
        <authorList>
            <person name="Ma L."/>
            <person name="Liu Q."/>
            <person name="Li H."/>
            <person name="Cai W."/>
        </authorList>
    </citation>
    <scope>NUCLEOTIDE SEQUENCE</scope>
    <source>
        <strain evidence="4">Cailab_2022a</strain>
    </source>
</reference>
<dbReference type="PANTHER" id="PTHR48043:SF159">
    <property type="entry name" value="EG:EG0003.4 PROTEIN-RELATED"/>
    <property type="match status" value="1"/>
</dbReference>
<comment type="caution">
    <text evidence="4">The sequence shown here is derived from an EMBL/GenBank/DDBJ whole genome shotgun (WGS) entry which is preliminary data.</text>
</comment>
<accession>A0AAV7XWP2</accession>
<protein>
    <submittedName>
        <fullName evidence="4">Uncharacterized protein</fullName>
    </submittedName>
</protein>
<evidence type="ECO:0000313" key="5">
    <source>
        <dbReference type="Proteomes" id="UP001075354"/>
    </source>
</evidence>
<gene>
    <name evidence="4" type="ORF">ONE63_007341</name>
</gene>
<sequence>MSLDVLLVSVTGSPSHYIFANALAEGLLQRGHKVTELVIRAPAVRHPNRTSYVVDAPPFDLSQGNDLDAFAHHSLWEDVTGYFEAAKVILASPLASPAFHKLLRHLREDRPHFDVFVQEYVLQEPLLGLNALIGRPPVVTFTAYNMPEDVLDLMGSPFLPSLLPIQGVGVHDCEPMVFRERAYNLLKWIAFKTYYFWEHRPWISQTITETFPEAPPLEDLQRDVAASLVNTNPALHGAIPLVPGIVEVGGVQAKPAKPAEALPADLLAWLDGAAHGFVFVSFGSNVKAENLKKDRVEAMLRAFGRVKQRVLWKYEDKDILARLPPNVRVHKWLPQNDILGKPFQSHFSI</sequence>
<evidence type="ECO:0000313" key="4">
    <source>
        <dbReference type="EMBL" id="KAJ1528974.1"/>
    </source>
</evidence>